<name>A0ABQ7JP96_9FUNG</name>
<feature type="compositionally biased region" description="Polar residues" evidence="1">
    <location>
        <begin position="101"/>
        <end position="115"/>
    </location>
</feature>
<protein>
    <submittedName>
        <fullName evidence="2">Uncharacterized protein</fullName>
    </submittedName>
</protein>
<reference evidence="2 3" key="1">
    <citation type="journal article" date="2020" name="Fungal Divers.">
        <title>Resolving the Mortierellaceae phylogeny through synthesis of multi-gene phylogenetics and phylogenomics.</title>
        <authorList>
            <person name="Vandepol N."/>
            <person name="Liber J."/>
            <person name="Desiro A."/>
            <person name="Na H."/>
            <person name="Kennedy M."/>
            <person name="Barry K."/>
            <person name="Grigoriev I.V."/>
            <person name="Miller A.N."/>
            <person name="O'Donnell K."/>
            <person name="Stajich J.E."/>
            <person name="Bonito G."/>
        </authorList>
    </citation>
    <scope>NUCLEOTIDE SEQUENCE [LARGE SCALE GENOMIC DNA]</scope>
    <source>
        <strain evidence="2 3">AD045</strain>
    </source>
</reference>
<evidence type="ECO:0000313" key="3">
    <source>
        <dbReference type="Proteomes" id="UP001194696"/>
    </source>
</evidence>
<evidence type="ECO:0000313" key="2">
    <source>
        <dbReference type="EMBL" id="KAG0282517.1"/>
    </source>
</evidence>
<feature type="region of interest" description="Disordered" evidence="1">
    <location>
        <begin position="93"/>
        <end position="115"/>
    </location>
</feature>
<accession>A0ABQ7JP96</accession>
<organism evidence="2 3">
    <name type="scientific">Linnemannia gamsii</name>
    <dbReference type="NCBI Taxonomy" id="64522"/>
    <lineage>
        <taxon>Eukaryota</taxon>
        <taxon>Fungi</taxon>
        <taxon>Fungi incertae sedis</taxon>
        <taxon>Mucoromycota</taxon>
        <taxon>Mortierellomycotina</taxon>
        <taxon>Mortierellomycetes</taxon>
        <taxon>Mortierellales</taxon>
        <taxon>Mortierellaceae</taxon>
        <taxon>Linnemannia</taxon>
    </lineage>
</organism>
<keyword evidence="3" id="KW-1185">Reference proteome</keyword>
<gene>
    <name evidence="2" type="ORF">BGZ96_000406</name>
</gene>
<evidence type="ECO:0000256" key="1">
    <source>
        <dbReference type="SAM" id="MobiDB-lite"/>
    </source>
</evidence>
<comment type="caution">
    <text evidence="2">The sequence shown here is derived from an EMBL/GenBank/DDBJ whole genome shotgun (WGS) entry which is preliminary data.</text>
</comment>
<sequence>MAIFDNELGDAYNAANDSESDLEPEELVHYNSRGFEGHGDTESPFLVGDDDLGSSTPSNGKRSTTTRPSFDATGSTATRAEFIRPAVPEYNPYRLPGIPTRTPTKVSVSARTPQL</sequence>
<feature type="compositionally biased region" description="Polar residues" evidence="1">
    <location>
        <begin position="53"/>
        <end position="77"/>
    </location>
</feature>
<feature type="region of interest" description="Disordered" evidence="1">
    <location>
        <begin position="1"/>
        <end position="77"/>
    </location>
</feature>
<dbReference type="Proteomes" id="UP001194696">
    <property type="component" value="Unassembled WGS sequence"/>
</dbReference>
<proteinExistence type="predicted"/>
<dbReference type="EMBL" id="JAAAIM010001050">
    <property type="protein sequence ID" value="KAG0282517.1"/>
    <property type="molecule type" value="Genomic_DNA"/>
</dbReference>